<dbReference type="Pfam" id="PF00111">
    <property type="entry name" value="Fer2"/>
    <property type="match status" value="1"/>
</dbReference>
<dbReference type="Gene3D" id="3.10.20.30">
    <property type="match status" value="1"/>
</dbReference>
<evidence type="ECO:0000256" key="3">
    <source>
        <dbReference type="ARBA" id="ARBA00023004"/>
    </source>
</evidence>
<comment type="caution">
    <text evidence="6">The sequence shown here is derived from an EMBL/GenBank/DDBJ whole genome shotgun (WGS) entry which is preliminary data.</text>
</comment>
<keyword evidence="3" id="KW-0408">Iron</keyword>
<proteinExistence type="predicted"/>
<sequence>MLARRCGSFLAALSPPGSRIAALMSIHLSRAQCSSAAAPSAASSSFGPATPGKVRVLIRTSDGTAYERMYSEGDNLMEAIRDDHSLPVDVPGACNGTCQCATCHVILHSAEWMCKVERVFSITDAEQDCLDKAPDVSDTSRLSCQLTLSEELDGLEIDLPESTLDVRWQAAFRRSTKK</sequence>
<evidence type="ECO:0000256" key="4">
    <source>
        <dbReference type="ARBA" id="ARBA00023014"/>
    </source>
</evidence>
<dbReference type="GO" id="GO:0140647">
    <property type="term" value="P:P450-containing electron transport chain"/>
    <property type="evidence" value="ECO:0007669"/>
    <property type="project" value="InterPro"/>
</dbReference>
<protein>
    <recommendedName>
        <fullName evidence="5">2Fe-2S ferredoxin-type domain-containing protein</fullName>
    </recommendedName>
</protein>
<reference evidence="6 7" key="1">
    <citation type="submission" date="2021-02" db="EMBL/GenBank/DDBJ databases">
        <title>Leishmania (Mundinia) enrietti genome sequencing and assembly.</title>
        <authorList>
            <person name="Almutairi H."/>
            <person name="Gatherer D."/>
        </authorList>
    </citation>
    <scope>NUCLEOTIDE SEQUENCE [LARGE SCALE GENOMIC DNA]</scope>
    <source>
        <strain evidence="6">CUR178</strain>
    </source>
</reference>
<dbReference type="GO" id="GO:0005739">
    <property type="term" value="C:mitochondrion"/>
    <property type="evidence" value="ECO:0007669"/>
    <property type="project" value="TreeGrafter"/>
</dbReference>
<dbReference type="GO" id="GO:0051537">
    <property type="term" value="F:2 iron, 2 sulfur cluster binding"/>
    <property type="evidence" value="ECO:0007669"/>
    <property type="project" value="UniProtKB-KW"/>
</dbReference>
<accession>A0A836KND9</accession>
<dbReference type="AlphaFoldDB" id="A0A836KND9"/>
<dbReference type="GO" id="GO:0046872">
    <property type="term" value="F:metal ion binding"/>
    <property type="evidence" value="ECO:0007669"/>
    <property type="project" value="UniProtKB-KW"/>
</dbReference>
<dbReference type="GO" id="GO:0009055">
    <property type="term" value="F:electron transfer activity"/>
    <property type="evidence" value="ECO:0007669"/>
    <property type="project" value="TreeGrafter"/>
</dbReference>
<dbReference type="PANTHER" id="PTHR23426">
    <property type="entry name" value="FERREDOXIN/ADRENODOXIN"/>
    <property type="match status" value="1"/>
</dbReference>
<evidence type="ECO:0000259" key="5">
    <source>
        <dbReference type="PROSITE" id="PS51085"/>
    </source>
</evidence>
<keyword evidence="2" id="KW-0479">Metal-binding</keyword>
<dbReference type="InterPro" id="IPR001041">
    <property type="entry name" value="2Fe-2S_ferredoxin-type"/>
</dbReference>
<dbReference type="Proteomes" id="UP000674179">
    <property type="component" value="Chromosome 31"/>
</dbReference>
<dbReference type="EMBL" id="JAFHKP010000031">
    <property type="protein sequence ID" value="KAG5472148.1"/>
    <property type="molecule type" value="Genomic_DNA"/>
</dbReference>
<dbReference type="InterPro" id="IPR012675">
    <property type="entry name" value="Beta-grasp_dom_sf"/>
</dbReference>
<dbReference type="OrthoDB" id="268593at2759"/>
<keyword evidence="7" id="KW-1185">Reference proteome</keyword>
<dbReference type="PANTHER" id="PTHR23426:SF63">
    <property type="entry name" value="TRANSFER PROTEIN, PUTATIVE-RELATED"/>
    <property type="match status" value="1"/>
</dbReference>
<keyword evidence="4" id="KW-0411">Iron-sulfur</keyword>
<evidence type="ECO:0000313" key="7">
    <source>
        <dbReference type="Proteomes" id="UP000674179"/>
    </source>
</evidence>
<evidence type="ECO:0000256" key="1">
    <source>
        <dbReference type="ARBA" id="ARBA00022714"/>
    </source>
</evidence>
<feature type="domain" description="2Fe-2S ferredoxin-type" evidence="5">
    <location>
        <begin position="54"/>
        <end position="163"/>
    </location>
</feature>
<dbReference type="InterPro" id="IPR001055">
    <property type="entry name" value="Adrenodoxin-like"/>
</dbReference>
<dbReference type="KEGG" id="lenr:94170078"/>
<organism evidence="6 7">
    <name type="scientific">Leishmania enriettii</name>
    <dbReference type="NCBI Taxonomy" id="5663"/>
    <lineage>
        <taxon>Eukaryota</taxon>
        <taxon>Discoba</taxon>
        <taxon>Euglenozoa</taxon>
        <taxon>Kinetoplastea</taxon>
        <taxon>Metakinetoplastina</taxon>
        <taxon>Trypanosomatida</taxon>
        <taxon>Trypanosomatidae</taxon>
        <taxon>Leishmaniinae</taxon>
        <taxon>Leishmania</taxon>
    </lineage>
</organism>
<dbReference type="SUPFAM" id="SSF54292">
    <property type="entry name" value="2Fe-2S ferredoxin-like"/>
    <property type="match status" value="1"/>
</dbReference>
<dbReference type="InterPro" id="IPR036010">
    <property type="entry name" value="2Fe-2S_ferredoxin-like_sf"/>
</dbReference>
<dbReference type="CDD" id="cd00207">
    <property type="entry name" value="fer2"/>
    <property type="match status" value="1"/>
</dbReference>
<name>A0A836KND9_LEIEN</name>
<evidence type="ECO:0000313" key="6">
    <source>
        <dbReference type="EMBL" id="KAG5472148.1"/>
    </source>
</evidence>
<dbReference type="RefSeq" id="XP_067690671.1">
    <property type="nucleotide sequence ID" value="XM_067834568.1"/>
</dbReference>
<gene>
    <name evidence="6" type="ORF">CUR178_02822</name>
</gene>
<dbReference type="GeneID" id="94170078"/>
<keyword evidence="1" id="KW-0001">2Fe-2S</keyword>
<dbReference type="PROSITE" id="PS51085">
    <property type="entry name" value="2FE2S_FER_2"/>
    <property type="match status" value="1"/>
</dbReference>
<evidence type="ECO:0000256" key="2">
    <source>
        <dbReference type="ARBA" id="ARBA00022723"/>
    </source>
</evidence>